<accession>C9XUX1</accession>
<reference evidence="1 2" key="1">
    <citation type="journal article" date="2010" name="J. Bacteriol.">
        <title>Complete Genome Sequence of Cronobacter turicensis LMG 23827, a foodborne pathogen causing deaths in neonates.</title>
        <authorList>
            <person name="Stephan R."/>
            <person name="Lehner A."/>
            <person name="Tischler P."/>
            <person name="Rattei T."/>
        </authorList>
    </citation>
    <scope>NUCLEOTIDE SEQUENCE [LARGE SCALE GENOMIC DNA]</scope>
    <source>
        <strain evidence="2">DSM 18703 / CCUG 55852 / LMG 23827 / z3032</strain>
    </source>
</reference>
<dbReference type="HOGENOM" id="CLU_3222050_0_0_6"/>
<proteinExistence type="predicted"/>
<keyword evidence="2" id="KW-1185">Reference proteome</keyword>
<evidence type="ECO:0000313" key="2">
    <source>
        <dbReference type="Proteomes" id="UP000002069"/>
    </source>
</evidence>
<evidence type="ECO:0000313" key="1">
    <source>
        <dbReference type="EMBL" id="CBA27726.1"/>
    </source>
</evidence>
<dbReference type="KEGG" id="ctu:CTU_05710"/>
<dbReference type="PATRIC" id="fig|693216.3.peg.541"/>
<gene>
    <name evidence="1" type="ordered locus">Ctu_05710</name>
</gene>
<protein>
    <submittedName>
        <fullName evidence="1">Uncharacterized protein</fullName>
    </submittedName>
</protein>
<organism evidence="1 2">
    <name type="scientific">Cronobacter turicensis (strain DSM 18703 / CCUG 55852 / LMG 23827 / z3032)</name>
    <dbReference type="NCBI Taxonomy" id="693216"/>
    <lineage>
        <taxon>Bacteria</taxon>
        <taxon>Pseudomonadati</taxon>
        <taxon>Pseudomonadota</taxon>
        <taxon>Gammaproteobacteria</taxon>
        <taxon>Enterobacterales</taxon>
        <taxon>Enterobacteriaceae</taxon>
        <taxon>Cronobacter</taxon>
    </lineage>
</organism>
<dbReference type="AlphaFoldDB" id="C9XUX1"/>
<dbReference type="Proteomes" id="UP000002069">
    <property type="component" value="Chromosome"/>
</dbReference>
<dbReference type="EMBL" id="FN543093">
    <property type="protein sequence ID" value="CBA27726.1"/>
    <property type="molecule type" value="Genomic_DNA"/>
</dbReference>
<reference evidence="2" key="2">
    <citation type="journal article" date="2011" name="J. Bacteriol.">
        <title>Complete genome sequence of Cronobacter turicensis LMG 23827, a food-borne pathogen causing deaths in neonates.</title>
        <authorList>
            <person name="Stephan R."/>
            <person name="Lehner A."/>
            <person name="Tischler P."/>
            <person name="Rattei T."/>
        </authorList>
    </citation>
    <scope>NUCLEOTIDE SEQUENCE [LARGE SCALE GENOMIC DNA]</scope>
    <source>
        <strain evidence="2">DSM 18703 / CCUG 55852 / LMG 23827 / z3032</strain>
    </source>
</reference>
<name>C9XUX1_CROTZ</name>
<sequence>MSQRLWRGIAQGASGKRVFSNGQGAETVKSSFFYENFMTAKISL</sequence>